<dbReference type="Pfam" id="PF02525">
    <property type="entry name" value="Flavodoxin_2"/>
    <property type="match status" value="1"/>
</dbReference>
<dbReference type="Gene3D" id="3.40.50.360">
    <property type="match status" value="1"/>
</dbReference>
<dbReference type="SUPFAM" id="SSF52218">
    <property type="entry name" value="Flavoproteins"/>
    <property type="match status" value="1"/>
</dbReference>
<protein>
    <submittedName>
        <fullName evidence="4">Flavodoxin family protein</fullName>
    </submittedName>
</protein>
<keyword evidence="2" id="KW-0560">Oxidoreductase</keyword>
<dbReference type="InterPro" id="IPR029039">
    <property type="entry name" value="Flavoprotein-like_sf"/>
</dbReference>
<dbReference type="InterPro" id="IPR051545">
    <property type="entry name" value="NAD(P)H_dehydrogenase_qn"/>
</dbReference>
<evidence type="ECO:0000259" key="3">
    <source>
        <dbReference type="Pfam" id="PF02525"/>
    </source>
</evidence>
<dbReference type="PANTHER" id="PTHR10204:SF34">
    <property type="entry name" value="NAD(P)H DEHYDROGENASE [QUINONE] 1 ISOFORM 1"/>
    <property type="match status" value="1"/>
</dbReference>
<accession>A0ABX7EV19</accession>
<reference evidence="4 5" key="1">
    <citation type="submission" date="2018-09" db="EMBL/GenBank/DDBJ databases">
        <title>Rhizobium sp. MAE2-X.</title>
        <authorList>
            <person name="Lee Y."/>
            <person name="Jeon C.O."/>
        </authorList>
    </citation>
    <scope>NUCLEOTIDE SEQUENCE [LARGE SCALE GENOMIC DNA]</scope>
    <source>
        <strain evidence="4 5">MAE2-X</strain>
    </source>
</reference>
<organism evidence="4 5">
    <name type="scientific">Rhizobium rosettiformans</name>
    <dbReference type="NCBI Taxonomy" id="1368430"/>
    <lineage>
        <taxon>Bacteria</taxon>
        <taxon>Pseudomonadati</taxon>
        <taxon>Pseudomonadota</taxon>
        <taxon>Alphaproteobacteria</taxon>
        <taxon>Hyphomicrobiales</taxon>
        <taxon>Rhizobiaceae</taxon>
        <taxon>Rhizobium/Agrobacterium group</taxon>
        <taxon>Rhizobium</taxon>
    </lineage>
</organism>
<gene>
    <name evidence="4" type="ORF">D4A92_08185</name>
</gene>
<dbReference type="PANTHER" id="PTHR10204">
    <property type="entry name" value="NAD P H OXIDOREDUCTASE-RELATED"/>
    <property type="match status" value="1"/>
</dbReference>
<dbReference type="EMBL" id="CP032405">
    <property type="protein sequence ID" value="QRF51415.1"/>
    <property type="molecule type" value="Genomic_DNA"/>
</dbReference>
<proteinExistence type="inferred from homology"/>
<dbReference type="InterPro" id="IPR003680">
    <property type="entry name" value="Flavodoxin_fold"/>
</dbReference>
<evidence type="ECO:0000313" key="4">
    <source>
        <dbReference type="EMBL" id="QRF51415.1"/>
    </source>
</evidence>
<evidence type="ECO:0000256" key="2">
    <source>
        <dbReference type="ARBA" id="ARBA00023002"/>
    </source>
</evidence>
<name>A0ABX7EV19_9HYPH</name>
<dbReference type="RefSeq" id="WP_203019212.1">
    <property type="nucleotide sequence ID" value="NZ_CP032405.1"/>
</dbReference>
<keyword evidence="5" id="KW-1185">Reference proteome</keyword>
<evidence type="ECO:0000256" key="1">
    <source>
        <dbReference type="ARBA" id="ARBA00006252"/>
    </source>
</evidence>
<feature type="domain" description="Flavodoxin-like fold" evidence="3">
    <location>
        <begin position="5"/>
        <end position="194"/>
    </location>
</feature>
<dbReference type="Proteomes" id="UP000596351">
    <property type="component" value="Chromosome"/>
</dbReference>
<sequence length="200" mass="22332">MVARRFLVVLAHPLPESFAASAARAVVQTLEAKGHQVDLLDLYAENFDPRLTAAERAAYMEPGYQSPEDVLGIVERLKAVDGLVLVFPQWWFNLPAIMKGFIDRIFVPGVAFDHDKAGGRIVPQMTHIKSFWVVTSTGSPWWVVHLYMGNPVKRILKRGVAAFCAKSVDFRMLALHDMDRATEEKRKGFLAKLKAAVASI</sequence>
<evidence type="ECO:0000313" key="5">
    <source>
        <dbReference type="Proteomes" id="UP000596351"/>
    </source>
</evidence>
<comment type="similarity">
    <text evidence="1">Belongs to the NAD(P)H dehydrogenase (quinone) family.</text>
</comment>